<dbReference type="Proteomes" id="UP001160148">
    <property type="component" value="Unassembled WGS sequence"/>
</dbReference>
<feature type="compositionally biased region" description="Basic and acidic residues" evidence="1">
    <location>
        <begin position="161"/>
        <end position="170"/>
    </location>
</feature>
<evidence type="ECO:0000256" key="1">
    <source>
        <dbReference type="SAM" id="MobiDB-lite"/>
    </source>
</evidence>
<feature type="compositionally biased region" description="Low complexity" evidence="1">
    <location>
        <begin position="16"/>
        <end position="34"/>
    </location>
</feature>
<sequence>MDTTAQYLAQISRAPGTSAVGASAAATAGSQPASKKQKTKDEAARSTLKKYAAEIQTILKDSIIHLNDAFATASCYLDKAIGVNTSKFAVELVKEFRDCTVKARDPLVMLLNKKGKLKGFSRAAGKIFDPMDAATQTTDSATSSSTNDASTDMELTPAHWDSTEVREAKAAAKRRKTMR</sequence>
<proteinExistence type="predicted"/>
<dbReference type="AlphaFoldDB" id="A0AAV0VPU2"/>
<name>A0AAV0VPU2_9HEMI</name>
<keyword evidence="3" id="KW-1185">Reference proteome</keyword>
<accession>A0AAV0VPU2</accession>
<evidence type="ECO:0000313" key="2">
    <source>
        <dbReference type="EMBL" id="CAI6346302.1"/>
    </source>
</evidence>
<gene>
    <name evidence="2" type="ORF">MEUPH1_LOCUS3224</name>
</gene>
<protein>
    <submittedName>
        <fullName evidence="2">Uncharacterized protein</fullName>
    </submittedName>
</protein>
<comment type="caution">
    <text evidence="2">The sequence shown here is derived from an EMBL/GenBank/DDBJ whole genome shotgun (WGS) entry which is preliminary data.</text>
</comment>
<reference evidence="2 3" key="1">
    <citation type="submission" date="2023-01" db="EMBL/GenBank/DDBJ databases">
        <authorList>
            <person name="Whitehead M."/>
        </authorList>
    </citation>
    <scope>NUCLEOTIDE SEQUENCE [LARGE SCALE GENOMIC DNA]</scope>
</reference>
<feature type="region of interest" description="Disordered" evidence="1">
    <location>
        <begin position="16"/>
        <end position="42"/>
    </location>
</feature>
<feature type="compositionally biased region" description="Low complexity" evidence="1">
    <location>
        <begin position="135"/>
        <end position="152"/>
    </location>
</feature>
<feature type="region of interest" description="Disordered" evidence="1">
    <location>
        <begin position="135"/>
        <end position="179"/>
    </location>
</feature>
<organism evidence="2 3">
    <name type="scientific">Macrosiphum euphorbiae</name>
    <name type="common">potato aphid</name>
    <dbReference type="NCBI Taxonomy" id="13131"/>
    <lineage>
        <taxon>Eukaryota</taxon>
        <taxon>Metazoa</taxon>
        <taxon>Ecdysozoa</taxon>
        <taxon>Arthropoda</taxon>
        <taxon>Hexapoda</taxon>
        <taxon>Insecta</taxon>
        <taxon>Pterygota</taxon>
        <taxon>Neoptera</taxon>
        <taxon>Paraneoptera</taxon>
        <taxon>Hemiptera</taxon>
        <taxon>Sternorrhyncha</taxon>
        <taxon>Aphidomorpha</taxon>
        <taxon>Aphidoidea</taxon>
        <taxon>Aphididae</taxon>
        <taxon>Macrosiphini</taxon>
        <taxon>Macrosiphum</taxon>
    </lineage>
</organism>
<dbReference type="EMBL" id="CARXXK010000001">
    <property type="protein sequence ID" value="CAI6346302.1"/>
    <property type="molecule type" value="Genomic_DNA"/>
</dbReference>
<evidence type="ECO:0000313" key="3">
    <source>
        <dbReference type="Proteomes" id="UP001160148"/>
    </source>
</evidence>